<dbReference type="GO" id="GO:0005886">
    <property type="term" value="C:plasma membrane"/>
    <property type="evidence" value="ECO:0007669"/>
    <property type="project" value="UniProtKB-SubCell"/>
</dbReference>
<evidence type="ECO:0000256" key="4">
    <source>
        <dbReference type="ARBA" id="ARBA00022692"/>
    </source>
</evidence>
<reference evidence="9 10" key="1">
    <citation type="submission" date="2016-10" db="EMBL/GenBank/DDBJ databases">
        <authorList>
            <person name="Varghese N."/>
            <person name="Submissions S."/>
        </authorList>
    </citation>
    <scope>NUCLEOTIDE SEQUENCE [LARGE SCALE GENOMIC DNA]</scope>
    <source>
        <strain evidence="9 10">S7-754</strain>
    </source>
</reference>
<feature type="transmembrane region" description="Helical" evidence="7">
    <location>
        <begin position="423"/>
        <end position="443"/>
    </location>
</feature>
<keyword evidence="3" id="KW-1003">Cell membrane</keyword>
<dbReference type="Pfam" id="PF04632">
    <property type="entry name" value="FUSC"/>
    <property type="match status" value="1"/>
</dbReference>
<feature type="transmembrane region" description="Helical" evidence="7">
    <location>
        <begin position="450"/>
        <end position="468"/>
    </location>
</feature>
<feature type="transmembrane region" description="Helical" evidence="7">
    <location>
        <begin position="81"/>
        <end position="100"/>
    </location>
</feature>
<dbReference type="Proteomes" id="UP000436801">
    <property type="component" value="Unassembled WGS sequence"/>
</dbReference>
<dbReference type="InterPro" id="IPR006726">
    <property type="entry name" value="PHBA_efflux_AaeB/fusaric-R"/>
</dbReference>
<keyword evidence="4 7" id="KW-0812">Transmembrane</keyword>
<dbReference type="RefSeq" id="WP_149681543.1">
    <property type="nucleotide sequence ID" value="NZ_FNBI01000002.1"/>
</dbReference>
<evidence type="ECO:0000256" key="7">
    <source>
        <dbReference type="SAM" id="Phobius"/>
    </source>
</evidence>
<feature type="transmembrane region" description="Helical" evidence="7">
    <location>
        <begin position="56"/>
        <end position="75"/>
    </location>
</feature>
<dbReference type="AlphaFoldDB" id="A0A1G7HYJ6"/>
<feature type="transmembrane region" description="Helical" evidence="7">
    <location>
        <begin position="7"/>
        <end position="28"/>
    </location>
</feature>
<evidence type="ECO:0000313" key="11">
    <source>
        <dbReference type="Proteomes" id="UP000436801"/>
    </source>
</evidence>
<dbReference type="EMBL" id="FNBI01000002">
    <property type="protein sequence ID" value="SDF05591.1"/>
    <property type="molecule type" value="Genomic_DNA"/>
</dbReference>
<reference evidence="8 11" key="2">
    <citation type="submission" date="2019-12" db="EMBL/GenBank/DDBJ databases">
        <authorList>
            <person name="Zheng J."/>
        </authorList>
    </citation>
    <scope>NUCLEOTIDE SEQUENCE [LARGE SCALE GENOMIC DNA]</scope>
    <source>
        <strain evidence="8 11">DSM 27347</strain>
    </source>
</reference>
<evidence type="ECO:0000313" key="9">
    <source>
        <dbReference type="EMBL" id="SDF05591.1"/>
    </source>
</evidence>
<feature type="transmembrane region" description="Helical" evidence="7">
    <location>
        <begin position="474"/>
        <end position="495"/>
    </location>
</feature>
<feature type="transmembrane region" description="Helical" evidence="7">
    <location>
        <begin position="107"/>
        <end position="125"/>
    </location>
</feature>
<accession>A0A1G7HYJ6</accession>
<evidence type="ECO:0000256" key="1">
    <source>
        <dbReference type="ARBA" id="ARBA00004651"/>
    </source>
</evidence>
<evidence type="ECO:0000256" key="3">
    <source>
        <dbReference type="ARBA" id="ARBA00022475"/>
    </source>
</evidence>
<evidence type="ECO:0000313" key="8">
    <source>
        <dbReference type="EMBL" id="MWC44448.1"/>
    </source>
</evidence>
<sequence>MQLGRRELIFSVNCFAAAMLALFASFALGLERPFWAMMTVYITSQPLSGAVRSKAVFRLAGTIVGAAATVILMPPLANSPVLLSLALAAWVGLCQFVSLLDRTPRSYLFLLAGYTAALIGFPSVSHPETVFDTAVLRAEEIGIGVICAALVHAVVFPRSVTPLLAARAATLLTEAESWIADALSLHPPARTARERRRMAADVTELHVMATHIPFDTAARRPTRALLAALRQRFALMLPLVSAIEDRMRSLGTTDGIADELAAVRTLAAGEGDAADIRARCLARAEALPLAGWDDLVRLNLLHRLAELVDALQDARALTRSLDNPSAYKITAAPVTAALHRDFGLAGLSALATLVATLGCCALWIATAWPEGAVAAMIAAVVCCLFSTMDDPIPAQRSFLIWTIVSLPVAALYLFAILPRVTDPMLLVLVLAPVMLPIGAFMALPRWYGRALPLAIGLVGGLALTNRFAADFAGFVNGSIAQLVGVAAAMAATRLFRSLGAGAMVRRLRAAGRRDLAALRDQHSAAALARWIARMLDRVGLIAARLGDVTDDGRDEAAATLRELRLGVTLAQLEDGATGSLRADIAAHVAGRRDAAPLLARLDDAIDSAWRDHARPLLAALTGLRRNAFPDAAAWVPGHAA</sequence>
<dbReference type="PANTHER" id="PTHR30509:SF9">
    <property type="entry name" value="MULTIDRUG RESISTANCE PROTEIN MDTO"/>
    <property type="match status" value="1"/>
</dbReference>
<dbReference type="OrthoDB" id="9807111at2"/>
<dbReference type="GO" id="GO:0022857">
    <property type="term" value="F:transmembrane transporter activity"/>
    <property type="evidence" value="ECO:0007669"/>
    <property type="project" value="InterPro"/>
</dbReference>
<evidence type="ECO:0000256" key="2">
    <source>
        <dbReference type="ARBA" id="ARBA00022448"/>
    </source>
</evidence>
<keyword evidence="2" id="KW-0813">Transport</keyword>
<feature type="transmembrane region" description="Helical" evidence="7">
    <location>
        <begin position="342"/>
        <end position="365"/>
    </location>
</feature>
<name>A0A1G7HYJ6_9SPHN</name>
<gene>
    <name evidence="8" type="ORF">GQR91_12395</name>
    <name evidence="9" type="ORF">SAMN05216557_10248</name>
</gene>
<feature type="transmembrane region" description="Helical" evidence="7">
    <location>
        <begin position="141"/>
        <end position="160"/>
    </location>
</feature>
<feature type="transmembrane region" description="Helical" evidence="7">
    <location>
        <begin position="399"/>
        <end position="417"/>
    </location>
</feature>
<evidence type="ECO:0000256" key="6">
    <source>
        <dbReference type="ARBA" id="ARBA00023136"/>
    </source>
</evidence>
<dbReference type="EMBL" id="WSUT01000005">
    <property type="protein sequence ID" value="MWC44448.1"/>
    <property type="molecule type" value="Genomic_DNA"/>
</dbReference>
<organism evidence="9 10">
    <name type="scientific">Sphingomonas carotinifaciens</name>
    <dbReference type="NCBI Taxonomy" id="1166323"/>
    <lineage>
        <taxon>Bacteria</taxon>
        <taxon>Pseudomonadati</taxon>
        <taxon>Pseudomonadota</taxon>
        <taxon>Alphaproteobacteria</taxon>
        <taxon>Sphingomonadales</taxon>
        <taxon>Sphingomonadaceae</taxon>
        <taxon>Sphingomonas</taxon>
    </lineage>
</organism>
<comment type="subcellular location">
    <subcellularLocation>
        <location evidence="1">Cell membrane</location>
        <topology evidence="1">Multi-pass membrane protein</topology>
    </subcellularLocation>
</comment>
<protein>
    <submittedName>
        <fullName evidence="8">FUSC family protein</fullName>
    </submittedName>
</protein>
<keyword evidence="10" id="KW-1185">Reference proteome</keyword>
<evidence type="ECO:0000256" key="5">
    <source>
        <dbReference type="ARBA" id="ARBA00022989"/>
    </source>
</evidence>
<proteinExistence type="predicted"/>
<dbReference type="PANTHER" id="PTHR30509">
    <property type="entry name" value="P-HYDROXYBENZOIC ACID EFFLUX PUMP SUBUNIT-RELATED"/>
    <property type="match status" value="1"/>
</dbReference>
<keyword evidence="5 7" id="KW-1133">Transmembrane helix</keyword>
<keyword evidence="6 7" id="KW-0472">Membrane</keyword>
<evidence type="ECO:0000313" key="10">
    <source>
        <dbReference type="Proteomes" id="UP000323502"/>
    </source>
</evidence>
<dbReference type="Proteomes" id="UP000323502">
    <property type="component" value="Unassembled WGS sequence"/>
</dbReference>